<accession>A0A7T7V1G5</accession>
<dbReference type="EMBL" id="CP067018">
    <property type="protein sequence ID" value="QQN60090.1"/>
    <property type="molecule type" value="Genomic_DNA"/>
</dbReference>
<dbReference type="NCBIfam" id="TIGR01200">
    <property type="entry name" value="GLPGLI"/>
    <property type="match status" value="1"/>
</dbReference>
<protein>
    <submittedName>
        <fullName evidence="2">GLPGLI family protein</fullName>
    </submittedName>
</protein>
<feature type="signal peptide" evidence="1">
    <location>
        <begin position="1"/>
        <end position="19"/>
    </location>
</feature>
<proteinExistence type="predicted"/>
<dbReference type="Pfam" id="PF09697">
    <property type="entry name" value="Porph_ging"/>
    <property type="match status" value="1"/>
</dbReference>
<name>A0A7T7V1G5_9FLAO</name>
<reference evidence="2 3" key="1">
    <citation type="submission" date="2020-12" db="EMBL/GenBank/DDBJ databases">
        <title>FDA dAtabase for Regulatory Grade micrObial Sequences (FDA-ARGOS): Supporting development and validation of Infectious Disease Dx tests.</title>
        <authorList>
            <person name="Kerrigan L."/>
            <person name="Long C."/>
            <person name="Tallon L."/>
            <person name="Sadzewicz L."/>
            <person name="Zhao X."/>
            <person name="Boylan J."/>
            <person name="Ott S."/>
            <person name="Bowen H."/>
            <person name="Vavikolanu K."/>
            <person name="Mehta A."/>
            <person name="Aluvathingal J."/>
            <person name="Nadendla S."/>
            <person name="Yan Y."/>
            <person name="Sichtig H."/>
        </authorList>
    </citation>
    <scope>NUCLEOTIDE SEQUENCE [LARGE SCALE GENOMIC DNA]</scope>
    <source>
        <strain evidence="2 3">FDAARGOS_1031</strain>
    </source>
</reference>
<dbReference type="Proteomes" id="UP000595426">
    <property type="component" value="Chromosome"/>
</dbReference>
<keyword evidence="3" id="KW-1185">Reference proteome</keyword>
<evidence type="ECO:0000256" key="1">
    <source>
        <dbReference type="SAM" id="SignalP"/>
    </source>
</evidence>
<feature type="chain" id="PRO_5032782040" evidence="1">
    <location>
        <begin position="20"/>
        <end position="268"/>
    </location>
</feature>
<gene>
    <name evidence="2" type="ORF">I6H88_05785</name>
</gene>
<evidence type="ECO:0000313" key="2">
    <source>
        <dbReference type="EMBL" id="QQN60090.1"/>
    </source>
</evidence>
<sequence>MKKRLSGFLLVLATLCLFAQNKTFVYQLDYRYSDKKDDKKKETFTLDIVNQQSVFRTEDERMSDSLLSSGKYGFGMGSNMESQIYVMKNLNVNEIKKSYKTHLRDYYYVKVDEKMNWKILPDKDKIGDFEVQKAEVNYGGRNWAAWFTTEIPIPEGPYVFNGLPGLIVKVKDNKGDYDFTLKAIRKNKGNLFFRKRGLEMSYPTFKKLMMDYYNDPYAEIKSKGVGVWKDDGFGNPVKATYSEMTPGVQKNIRETNNPIELNYKNDYK</sequence>
<dbReference type="RefSeq" id="WP_034869570.1">
    <property type="nucleotide sequence ID" value="NZ_CAJJUP010000002.1"/>
</dbReference>
<organism evidence="2 3">
    <name type="scientific">Elizabethkingia bruuniana</name>
    <dbReference type="NCBI Taxonomy" id="1756149"/>
    <lineage>
        <taxon>Bacteria</taxon>
        <taxon>Pseudomonadati</taxon>
        <taxon>Bacteroidota</taxon>
        <taxon>Flavobacteriia</taxon>
        <taxon>Flavobacteriales</taxon>
        <taxon>Weeksellaceae</taxon>
        <taxon>Elizabethkingia</taxon>
    </lineage>
</organism>
<dbReference type="AlphaFoldDB" id="A0A7T7V1G5"/>
<keyword evidence="1" id="KW-0732">Signal</keyword>
<evidence type="ECO:0000313" key="3">
    <source>
        <dbReference type="Proteomes" id="UP000595426"/>
    </source>
</evidence>
<dbReference type="InterPro" id="IPR005901">
    <property type="entry name" value="GLPGLI"/>
</dbReference>